<dbReference type="Gene3D" id="3.40.50.620">
    <property type="entry name" value="HUPs"/>
    <property type="match status" value="1"/>
</dbReference>
<evidence type="ECO:0000256" key="4">
    <source>
        <dbReference type="ARBA" id="ARBA00022694"/>
    </source>
</evidence>
<sequence>MINKVLDYVKENKMLKPGDKVVLGVSGGADSVCLFFAFLEIKKIYDLELYVAHVNHGMRGIDARKDAIYVEELCKSHGIQFILVNENVTEIAKRESISLEEAGRNVRYDAFNNILRRFGANKIAIAHNSDDLAETVLFNLFRGTGLKGLAGISPVRDNIIRPLLCVSRKQIEEYLDERNITYCTDLTNLETDYTRNKIRLKVLPYISENINENVKEHIVQTSVMIDETLSYIETNAYDCFKKIVKEKDGQYSIHMDGFRAENIVIQKMIIRKVIECLAGKLKDITSEHVNMVLSLIHRETGKRVNLPYSIVAKRGYEEIFIFIGSKTNDVPGEENRKILNIKEIVIPGNYFLEDRNLNIEFRLMNYKKNLIIPQNGCTKWFDYDKINNTVSLRTRKEGDYLQIDHKGSKKKLKAFFIDQKIPREERDEILLLADGSHIMWIVGERISEAYKIDENTKNILMVKLYGGNENGAQD</sequence>
<keyword evidence="5 8" id="KW-0547">Nucleotide-binding</keyword>
<keyword evidence="9" id="KW-0472">Membrane</keyword>
<dbReference type="PANTHER" id="PTHR43033">
    <property type="entry name" value="TRNA(ILE)-LYSIDINE SYNTHASE-RELATED"/>
    <property type="match status" value="1"/>
</dbReference>
<feature type="binding site" evidence="8">
    <location>
        <begin position="26"/>
        <end position="31"/>
    </location>
    <ligand>
        <name>ATP</name>
        <dbReference type="ChEBI" id="CHEBI:30616"/>
    </ligand>
</feature>
<keyword evidence="9" id="KW-1133">Transmembrane helix</keyword>
<dbReference type="Proteomes" id="UP000273083">
    <property type="component" value="Unassembled WGS sequence"/>
</dbReference>
<dbReference type="InterPro" id="IPR012795">
    <property type="entry name" value="tRNA_Ile_lys_synt_N"/>
</dbReference>
<feature type="domain" description="Lysidine-tRNA(Ile) synthetase C-terminal" evidence="10">
    <location>
        <begin position="390"/>
        <end position="462"/>
    </location>
</feature>
<keyword evidence="12" id="KW-1185">Reference proteome</keyword>
<gene>
    <name evidence="8" type="primary">tilS</name>
    <name evidence="11" type="ORF">EDD66_11022</name>
</gene>
<evidence type="ECO:0000313" key="11">
    <source>
        <dbReference type="EMBL" id="ROR25667.1"/>
    </source>
</evidence>
<dbReference type="Gene3D" id="3.30.465.60">
    <property type="match status" value="1"/>
</dbReference>
<dbReference type="PANTHER" id="PTHR43033:SF1">
    <property type="entry name" value="TRNA(ILE)-LYSIDINE SYNTHASE-RELATED"/>
    <property type="match status" value="1"/>
</dbReference>
<dbReference type="InterPro" id="IPR011063">
    <property type="entry name" value="TilS/TtcA_N"/>
</dbReference>
<comment type="domain">
    <text evidence="8">The N-terminal region contains the highly conserved SGGXDS motif, predicted to be a P-loop motif involved in ATP binding.</text>
</comment>
<evidence type="ECO:0000256" key="8">
    <source>
        <dbReference type="HAMAP-Rule" id="MF_01161"/>
    </source>
</evidence>
<evidence type="ECO:0000259" key="10">
    <source>
        <dbReference type="SMART" id="SM00977"/>
    </source>
</evidence>
<dbReference type="HAMAP" id="MF_01161">
    <property type="entry name" value="tRNA_Ile_lys_synt"/>
    <property type="match status" value="1"/>
</dbReference>
<dbReference type="GO" id="GO:0005524">
    <property type="term" value="F:ATP binding"/>
    <property type="evidence" value="ECO:0007669"/>
    <property type="project" value="UniProtKB-UniRule"/>
</dbReference>
<dbReference type="InterPro" id="IPR020825">
    <property type="entry name" value="Phe-tRNA_synthase-like_B3/B4"/>
</dbReference>
<dbReference type="NCBIfam" id="TIGR02433">
    <property type="entry name" value="lysidine_TilS_C"/>
    <property type="match status" value="1"/>
</dbReference>
<comment type="function">
    <text evidence="8">Ligates lysine onto the cytidine present at position 34 of the AUA codon-specific tRNA(Ile) that contains the anticodon CAU, in an ATP-dependent manner. Cytidine is converted to lysidine, thus changing the amino acid specificity of the tRNA from methionine to isoleucine.</text>
</comment>
<dbReference type="InterPro" id="IPR012796">
    <property type="entry name" value="Lysidine-tRNA-synth_C"/>
</dbReference>
<evidence type="ECO:0000313" key="12">
    <source>
        <dbReference type="Proteomes" id="UP000273083"/>
    </source>
</evidence>
<keyword evidence="2 8" id="KW-0963">Cytoplasm</keyword>
<dbReference type="AlphaFoldDB" id="A0A3N1XLR8"/>
<organism evidence="11 12">
    <name type="scientific">Mobilisporobacter senegalensis</name>
    <dbReference type="NCBI Taxonomy" id="1329262"/>
    <lineage>
        <taxon>Bacteria</taxon>
        <taxon>Bacillati</taxon>
        <taxon>Bacillota</taxon>
        <taxon>Clostridia</taxon>
        <taxon>Lachnospirales</taxon>
        <taxon>Lachnospiraceae</taxon>
        <taxon>Mobilisporobacter</taxon>
    </lineage>
</organism>
<comment type="caution">
    <text evidence="11">The sequence shown here is derived from an EMBL/GenBank/DDBJ whole genome shotgun (WGS) entry which is preliminary data.</text>
</comment>
<dbReference type="EC" id="6.3.4.19" evidence="8"/>
<evidence type="ECO:0000256" key="9">
    <source>
        <dbReference type="SAM" id="Phobius"/>
    </source>
</evidence>
<evidence type="ECO:0000256" key="2">
    <source>
        <dbReference type="ARBA" id="ARBA00022490"/>
    </source>
</evidence>
<protein>
    <recommendedName>
        <fullName evidence="8">tRNA(Ile)-lysidine synthase</fullName>
        <ecNumber evidence="8">6.3.4.19</ecNumber>
    </recommendedName>
    <alternativeName>
        <fullName evidence="8">tRNA(Ile)-2-lysyl-cytidine synthase</fullName>
    </alternativeName>
    <alternativeName>
        <fullName evidence="8">tRNA(Ile)-lysidine synthetase</fullName>
    </alternativeName>
</protein>
<dbReference type="SUPFAM" id="SSF56037">
    <property type="entry name" value="PheT/TilS domain"/>
    <property type="match status" value="1"/>
</dbReference>
<reference evidence="11 12" key="1">
    <citation type="submission" date="2018-11" db="EMBL/GenBank/DDBJ databases">
        <title>Genomic Encyclopedia of Type Strains, Phase IV (KMG-IV): sequencing the most valuable type-strain genomes for metagenomic binning, comparative biology and taxonomic classification.</title>
        <authorList>
            <person name="Goeker M."/>
        </authorList>
    </citation>
    <scope>NUCLEOTIDE SEQUENCE [LARGE SCALE GENOMIC DNA]</scope>
    <source>
        <strain evidence="11 12">DSM 26537</strain>
    </source>
</reference>
<dbReference type="GO" id="GO:0006400">
    <property type="term" value="P:tRNA modification"/>
    <property type="evidence" value="ECO:0007669"/>
    <property type="project" value="UniProtKB-UniRule"/>
</dbReference>
<dbReference type="SMART" id="SM00977">
    <property type="entry name" value="TilS_C"/>
    <property type="match status" value="1"/>
</dbReference>
<keyword evidence="9" id="KW-0812">Transmembrane</keyword>
<keyword evidence="6 8" id="KW-0067">ATP-binding</keyword>
<evidence type="ECO:0000256" key="5">
    <source>
        <dbReference type="ARBA" id="ARBA00022741"/>
    </source>
</evidence>
<dbReference type="EMBL" id="RJVG01000010">
    <property type="protein sequence ID" value="ROR25667.1"/>
    <property type="molecule type" value="Genomic_DNA"/>
</dbReference>
<dbReference type="Gene3D" id="3.50.40.10">
    <property type="entry name" value="Phenylalanyl-trna Synthetase, Chain B, domain 3"/>
    <property type="match status" value="1"/>
</dbReference>
<keyword evidence="4 8" id="KW-0819">tRNA processing</keyword>
<dbReference type="NCBIfam" id="TIGR02432">
    <property type="entry name" value="lysidine_TilS_N"/>
    <property type="match status" value="1"/>
</dbReference>
<proteinExistence type="inferred from homology"/>
<accession>A0A3N1XLR8</accession>
<name>A0A3N1XLR8_9FIRM</name>
<keyword evidence="3 8" id="KW-0436">Ligase</keyword>
<dbReference type="Pfam" id="PF01171">
    <property type="entry name" value="ATP_bind_3"/>
    <property type="match status" value="1"/>
</dbReference>
<dbReference type="GO" id="GO:0032267">
    <property type="term" value="F:tRNA(Ile)-lysidine synthase activity"/>
    <property type="evidence" value="ECO:0007669"/>
    <property type="project" value="UniProtKB-EC"/>
</dbReference>
<dbReference type="InterPro" id="IPR012094">
    <property type="entry name" value="tRNA_Ile_lys_synt"/>
</dbReference>
<evidence type="ECO:0000256" key="6">
    <source>
        <dbReference type="ARBA" id="ARBA00022840"/>
    </source>
</evidence>
<feature type="transmembrane region" description="Helical" evidence="9">
    <location>
        <begin position="21"/>
        <end position="39"/>
    </location>
</feature>
<evidence type="ECO:0000256" key="7">
    <source>
        <dbReference type="ARBA" id="ARBA00048539"/>
    </source>
</evidence>
<dbReference type="RefSeq" id="WP_170164371.1">
    <property type="nucleotide sequence ID" value="NZ_RJVG01000010.1"/>
</dbReference>
<comment type="catalytic activity">
    <reaction evidence="7 8">
        <text>cytidine(34) in tRNA(Ile2) + L-lysine + ATP = lysidine(34) in tRNA(Ile2) + AMP + diphosphate + H(+)</text>
        <dbReference type="Rhea" id="RHEA:43744"/>
        <dbReference type="Rhea" id="RHEA-COMP:10625"/>
        <dbReference type="Rhea" id="RHEA-COMP:10670"/>
        <dbReference type="ChEBI" id="CHEBI:15378"/>
        <dbReference type="ChEBI" id="CHEBI:30616"/>
        <dbReference type="ChEBI" id="CHEBI:32551"/>
        <dbReference type="ChEBI" id="CHEBI:33019"/>
        <dbReference type="ChEBI" id="CHEBI:82748"/>
        <dbReference type="ChEBI" id="CHEBI:83665"/>
        <dbReference type="ChEBI" id="CHEBI:456215"/>
        <dbReference type="EC" id="6.3.4.19"/>
    </reaction>
</comment>
<dbReference type="SUPFAM" id="SSF82829">
    <property type="entry name" value="MesJ substrate recognition domain-like"/>
    <property type="match status" value="1"/>
</dbReference>
<dbReference type="GO" id="GO:0005737">
    <property type="term" value="C:cytoplasm"/>
    <property type="evidence" value="ECO:0007669"/>
    <property type="project" value="UniProtKB-SubCell"/>
</dbReference>
<dbReference type="InterPro" id="IPR014729">
    <property type="entry name" value="Rossmann-like_a/b/a_fold"/>
</dbReference>
<comment type="similarity">
    <text evidence="8">Belongs to the tRNA(Ile)-lysidine synthase family.</text>
</comment>
<dbReference type="SUPFAM" id="SSF52402">
    <property type="entry name" value="Adenine nucleotide alpha hydrolases-like"/>
    <property type="match status" value="1"/>
</dbReference>
<comment type="subcellular location">
    <subcellularLocation>
        <location evidence="1 8">Cytoplasm</location>
    </subcellularLocation>
</comment>
<dbReference type="Pfam" id="PF11734">
    <property type="entry name" value="TilS_C"/>
    <property type="match status" value="1"/>
</dbReference>
<dbReference type="CDD" id="cd01992">
    <property type="entry name" value="TilS_N"/>
    <property type="match status" value="1"/>
</dbReference>
<evidence type="ECO:0000256" key="1">
    <source>
        <dbReference type="ARBA" id="ARBA00004496"/>
    </source>
</evidence>
<evidence type="ECO:0000256" key="3">
    <source>
        <dbReference type="ARBA" id="ARBA00022598"/>
    </source>
</evidence>